<reference evidence="2" key="1">
    <citation type="journal article" date="2020" name="mSystems">
        <title>Genome- and Community-Level Interaction Insights into Carbon Utilization and Element Cycling Functions of Hydrothermarchaeota in Hydrothermal Sediment.</title>
        <authorList>
            <person name="Zhou Z."/>
            <person name="Liu Y."/>
            <person name="Xu W."/>
            <person name="Pan J."/>
            <person name="Luo Z.H."/>
            <person name="Li M."/>
        </authorList>
    </citation>
    <scope>NUCLEOTIDE SEQUENCE [LARGE SCALE GENOMIC DNA]</scope>
    <source>
        <strain evidence="2">HyVt-501</strain>
    </source>
</reference>
<accession>A0A7C5Q8E0</accession>
<name>A0A7C5Q8E0_AQUAO</name>
<organism evidence="2">
    <name type="scientific">Aquifex aeolicus</name>
    <dbReference type="NCBI Taxonomy" id="63363"/>
    <lineage>
        <taxon>Bacteria</taxon>
        <taxon>Pseudomonadati</taxon>
        <taxon>Aquificota</taxon>
        <taxon>Aquificia</taxon>
        <taxon>Aquificales</taxon>
        <taxon>Aquificaceae</taxon>
        <taxon>Aquifex</taxon>
    </lineage>
</organism>
<evidence type="ECO:0000256" key="1">
    <source>
        <dbReference type="SAM" id="Phobius"/>
    </source>
</evidence>
<dbReference type="GO" id="GO:0019867">
    <property type="term" value="C:outer membrane"/>
    <property type="evidence" value="ECO:0007669"/>
    <property type="project" value="InterPro"/>
</dbReference>
<keyword evidence="1" id="KW-1133">Transmembrane helix</keyword>
<keyword evidence="1" id="KW-0472">Membrane</keyword>
<proteinExistence type="predicted"/>
<dbReference type="Proteomes" id="UP000885792">
    <property type="component" value="Unassembled WGS sequence"/>
</dbReference>
<dbReference type="NCBIfam" id="TIGR02762">
    <property type="entry name" value="TraL_TIGR"/>
    <property type="match status" value="1"/>
</dbReference>
<feature type="transmembrane region" description="Helical" evidence="1">
    <location>
        <begin position="24"/>
        <end position="51"/>
    </location>
</feature>
<dbReference type="EMBL" id="DRNB01000008">
    <property type="protein sequence ID" value="HHJ63319.1"/>
    <property type="molecule type" value="Genomic_DNA"/>
</dbReference>
<comment type="caution">
    <text evidence="2">The sequence shown here is derived from an EMBL/GenBank/DDBJ whole genome shotgun (WGS) entry which is preliminary data.</text>
</comment>
<dbReference type="AlphaFoldDB" id="A0A7C5Q8E0"/>
<dbReference type="Pfam" id="PF07178">
    <property type="entry name" value="TraL"/>
    <property type="match status" value="1"/>
</dbReference>
<sequence length="92" mass="11218">MEEHKLPRYLHAQPQLLNWELDEIMVWFPFVGVGIIVNQAPLFALVGYLIMRFYSRLKNNRQDGYLIHFFYRLGLYNPKGKFPEYWIRELVR</sequence>
<protein>
    <submittedName>
        <fullName evidence="2">Type IV conjugative transfer system protein TraL</fullName>
    </submittedName>
</protein>
<evidence type="ECO:0000313" key="2">
    <source>
        <dbReference type="EMBL" id="HHJ63319.1"/>
    </source>
</evidence>
<gene>
    <name evidence="2" type="primary">traL</name>
    <name evidence="2" type="ORF">ENJ61_00265</name>
</gene>
<dbReference type="InterPro" id="IPR009838">
    <property type="entry name" value="T4SS_TraL"/>
</dbReference>
<keyword evidence="1" id="KW-0812">Transmembrane</keyword>